<dbReference type="Pfam" id="PF07722">
    <property type="entry name" value="Peptidase_C26"/>
    <property type="match status" value="1"/>
</dbReference>
<dbReference type="Proteomes" id="UP000599312">
    <property type="component" value="Unassembled WGS sequence"/>
</dbReference>
<dbReference type="InterPro" id="IPR011697">
    <property type="entry name" value="Peptidase_C26"/>
</dbReference>
<dbReference type="InterPro" id="IPR029062">
    <property type="entry name" value="Class_I_gatase-like"/>
</dbReference>
<dbReference type="GO" id="GO:0033969">
    <property type="term" value="F:gamma-glutamyl-gamma-aminobutyrate hydrolase activity"/>
    <property type="evidence" value="ECO:0007669"/>
    <property type="project" value="TreeGrafter"/>
</dbReference>
<keyword evidence="1" id="KW-0378">Hydrolase</keyword>
<dbReference type="InterPro" id="IPR044668">
    <property type="entry name" value="PuuD-like"/>
</dbReference>
<dbReference type="RefSeq" id="WP_196270642.1">
    <property type="nucleotide sequence ID" value="NZ_JADQDO010000002.1"/>
</dbReference>
<accession>A0A931BPZ7</accession>
<dbReference type="PANTHER" id="PTHR43235:SF1">
    <property type="entry name" value="GLUTAMINE AMIDOTRANSFERASE PB2B2.05-RELATED"/>
    <property type="match status" value="1"/>
</dbReference>
<reference evidence="1" key="1">
    <citation type="submission" date="2020-11" db="EMBL/GenBank/DDBJ databases">
        <authorList>
            <person name="Kim M.K."/>
        </authorList>
    </citation>
    <scope>NUCLEOTIDE SEQUENCE</scope>
    <source>
        <strain evidence="1">BT350</strain>
    </source>
</reference>
<dbReference type="PANTHER" id="PTHR43235">
    <property type="entry name" value="GLUTAMINE AMIDOTRANSFERASE PB2B2.05-RELATED"/>
    <property type="match status" value="1"/>
</dbReference>
<evidence type="ECO:0000313" key="2">
    <source>
        <dbReference type="Proteomes" id="UP000599312"/>
    </source>
</evidence>
<dbReference type="GO" id="GO:0006598">
    <property type="term" value="P:polyamine catabolic process"/>
    <property type="evidence" value="ECO:0007669"/>
    <property type="project" value="TreeGrafter"/>
</dbReference>
<dbReference type="CDD" id="cd01745">
    <property type="entry name" value="GATase1_2"/>
    <property type="match status" value="1"/>
</dbReference>
<evidence type="ECO:0000313" key="1">
    <source>
        <dbReference type="EMBL" id="MBF9232634.1"/>
    </source>
</evidence>
<comment type="caution">
    <text evidence="1">The sequence shown here is derived from an EMBL/GenBank/DDBJ whole genome shotgun (WGS) entry which is preliminary data.</text>
</comment>
<dbReference type="EMBL" id="JADQDO010000002">
    <property type="protein sequence ID" value="MBF9232634.1"/>
    <property type="molecule type" value="Genomic_DNA"/>
</dbReference>
<gene>
    <name evidence="1" type="ORF">I2H38_04500</name>
</gene>
<organism evidence="1 2">
    <name type="scientific">Microvirga alba</name>
    <dbReference type="NCBI Taxonomy" id="2791025"/>
    <lineage>
        <taxon>Bacteria</taxon>
        <taxon>Pseudomonadati</taxon>
        <taxon>Pseudomonadota</taxon>
        <taxon>Alphaproteobacteria</taxon>
        <taxon>Hyphomicrobiales</taxon>
        <taxon>Methylobacteriaceae</taxon>
        <taxon>Microvirga</taxon>
    </lineage>
</organism>
<dbReference type="AlphaFoldDB" id="A0A931BPZ7"/>
<protein>
    <submittedName>
        <fullName evidence="1">Gamma-glutamyl-gamma-aminobutyrate hydrolase family protein</fullName>
    </submittedName>
</protein>
<name>A0A931BPZ7_9HYPH</name>
<dbReference type="PROSITE" id="PS51273">
    <property type="entry name" value="GATASE_TYPE_1"/>
    <property type="match status" value="1"/>
</dbReference>
<keyword evidence="2" id="KW-1185">Reference proteome</keyword>
<dbReference type="SUPFAM" id="SSF52317">
    <property type="entry name" value="Class I glutamine amidotransferase-like"/>
    <property type="match status" value="1"/>
</dbReference>
<sequence length="265" mass="28708">MTIPGHEPECGSAERQRPLLGVIACNRTLGEEVAASVMRRYLQAAARHMDVSLIIIPSLPDFIDAPRLAGMLDGLLLTGSPSNIAARHYDDAGADAEGPFDEDRDEVVKRLLGEMVQVGKPVFGICRGLQEINVALGGTLRRDLATNATFIPHHAPPEADLDAMFDCRHDVRIKNGGILSRVYSEPSIVVNSVHYQGINRLAPGLNVEATAPDGLIEAVSARMGASSILAVQWHPEWRADGNRQSQALFHLFGELLRDKSLSAHS</sequence>
<dbReference type="Gene3D" id="3.40.50.880">
    <property type="match status" value="1"/>
</dbReference>
<dbReference type="GO" id="GO:0005829">
    <property type="term" value="C:cytosol"/>
    <property type="evidence" value="ECO:0007669"/>
    <property type="project" value="TreeGrafter"/>
</dbReference>
<proteinExistence type="predicted"/>